<proteinExistence type="predicted"/>
<dbReference type="RefSeq" id="WP_290267698.1">
    <property type="nucleotide sequence ID" value="NZ_JAUFQP010000001.1"/>
</dbReference>
<comment type="caution">
    <text evidence="1">The sequence shown here is derived from an EMBL/GenBank/DDBJ whole genome shotgun (WGS) entry which is preliminary data.</text>
</comment>
<name>A0ABV5H3A2_9FLAO</name>
<sequence>MKILEALKNRLEHLNFGKLLSAEKVKNDKTIPLLTASSIDDEDLFLFI</sequence>
<accession>A0ABV5H3A2</accession>
<organism evidence="1 2">
    <name type="scientific">Algibacter miyuki</name>
    <dbReference type="NCBI Taxonomy" id="1306933"/>
    <lineage>
        <taxon>Bacteria</taxon>
        <taxon>Pseudomonadati</taxon>
        <taxon>Bacteroidota</taxon>
        <taxon>Flavobacteriia</taxon>
        <taxon>Flavobacteriales</taxon>
        <taxon>Flavobacteriaceae</taxon>
        <taxon>Algibacter</taxon>
    </lineage>
</organism>
<dbReference type="Proteomes" id="UP001589590">
    <property type="component" value="Unassembled WGS sequence"/>
</dbReference>
<evidence type="ECO:0000313" key="1">
    <source>
        <dbReference type="EMBL" id="MFB9106179.1"/>
    </source>
</evidence>
<keyword evidence="2" id="KW-1185">Reference proteome</keyword>
<protein>
    <submittedName>
        <fullName evidence="1">Uncharacterized protein</fullName>
    </submittedName>
</protein>
<dbReference type="EMBL" id="JBHMFA010000015">
    <property type="protein sequence ID" value="MFB9106179.1"/>
    <property type="molecule type" value="Genomic_DNA"/>
</dbReference>
<gene>
    <name evidence="1" type="ORF">ACFFU1_14845</name>
</gene>
<evidence type="ECO:0000313" key="2">
    <source>
        <dbReference type="Proteomes" id="UP001589590"/>
    </source>
</evidence>
<reference evidence="1 2" key="1">
    <citation type="submission" date="2024-09" db="EMBL/GenBank/DDBJ databases">
        <authorList>
            <person name="Sun Q."/>
            <person name="Mori K."/>
        </authorList>
    </citation>
    <scope>NUCLEOTIDE SEQUENCE [LARGE SCALE GENOMIC DNA]</scope>
    <source>
        <strain evidence="1 2">CECT 8300</strain>
    </source>
</reference>